<dbReference type="Proteomes" id="UP000801492">
    <property type="component" value="Unassembled WGS sequence"/>
</dbReference>
<feature type="region of interest" description="Disordered" evidence="1">
    <location>
        <begin position="119"/>
        <end position="139"/>
    </location>
</feature>
<sequence length="139" mass="16106">MTNLIDRPGTKRCGTRYPERILDSTKIAISLMFATTADDKFLPPYIIYKAGQIYDGTKGIYPFKLNEVLKKLQEHGGNIRWYILNQEKVCHENLENDLQKEDSVDDDLDDNVEKKYKEKISNEINLNQPEGQIQREGGR</sequence>
<feature type="compositionally biased region" description="Polar residues" evidence="1">
    <location>
        <begin position="122"/>
        <end position="131"/>
    </location>
</feature>
<protein>
    <submittedName>
        <fullName evidence="2">Uncharacterized protein</fullName>
    </submittedName>
</protein>
<accession>A0A8K0CH84</accession>
<evidence type="ECO:0000256" key="1">
    <source>
        <dbReference type="SAM" id="MobiDB-lite"/>
    </source>
</evidence>
<gene>
    <name evidence="2" type="ORF">ILUMI_20994</name>
</gene>
<dbReference type="EMBL" id="VTPC01090017">
    <property type="protein sequence ID" value="KAF2885182.1"/>
    <property type="molecule type" value="Genomic_DNA"/>
</dbReference>
<dbReference type="AlphaFoldDB" id="A0A8K0CH84"/>
<organism evidence="2 3">
    <name type="scientific">Ignelater luminosus</name>
    <name type="common">Cucubano</name>
    <name type="synonym">Pyrophorus luminosus</name>
    <dbReference type="NCBI Taxonomy" id="2038154"/>
    <lineage>
        <taxon>Eukaryota</taxon>
        <taxon>Metazoa</taxon>
        <taxon>Ecdysozoa</taxon>
        <taxon>Arthropoda</taxon>
        <taxon>Hexapoda</taxon>
        <taxon>Insecta</taxon>
        <taxon>Pterygota</taxon>
        <taxon>Neoptera</taxon>
        <taxon>Endopterygota</taxon>
        <taxon>Coleoptera</taxon>
        <taxon>Polyphaga</taxon>
        <taxon>Elateriformia</taxon>
        <taxon>Elateroidea</taxon>
        <taxon>Elateridae</taxon>
        <taxon>Agrypninae</taxon>
        <taxon>Pyrophorini</taxon>
        <taxon>Ignelater</taxon>
    </lineage>
</organism>
<name>A0A8K0CH84_IGNLU</name>
<reference evidence="2" key="1">
    <citation type="submission" date="2019-08" db="EMBL/GenBank/DDBJ databases">
        <title>The genome of the North American firefly Photinus pyralis.</title>
        <authorList>
            <consortium name="Photinus pyralis genome working group"/>
            <person name="Fallon T.R."/>
            <person name="Sander Lower S.E."/>
            <person name="Weng J.-K."/>
        </authorList>
    </citation>
    <scope>NUCLEOTIDE SEQUENCE</scope>
    <source>
        <strain evidence="2">TRF0915ILg1</strain>
        <tissue evidence="2">Whole body</tissue>
    </source>
</reference>
<proteinExistence type="predicted"/>
<comment type="caution">
    <text evidence="2">The sequence shown here is derived from an EMBL/GenBank/DDBJ whole genome shotgun (WGS) entry which is preliminary data.</text>
</comment>
<evidence type="ECO:0000313" key="3">
    <source>
        <dbReference type="Proteomes" id="UP000801492"/>
    </source>
</evidence>
<evidence type="ECO:0000313" key="2">
    <source>
        <dbReference type="EMBL" id="KAF2885182.1"/>
    </source>
</evidence>
<keyword evidence="3" id="KW-1185">Reference proteome</keyword>